<protein>
    <recommendedName>
        <fullName evidence="4">AMP-dependent synthetase/ligase domain-containing protein</fullName>
    </recommendedName>
</protein>
<reference evidence="2" key="1">
    <citation type="submission" date="2013-10" db="EMBL/GenBank/DDBJ databases">
        <title>Genomic analysis of the causative agents of coccidiosis in chickens.</title>
        <authorList>
            <person name="Reid A.J."/>
            <person name="Blake D."/>
            <person name="Billington K."/>
            <person name="Browne H."/>
            <person name="Dunn M."/>
            <person name="Hung S."/>
            <person name="Kawahara F."/>
            <person name="Miranda-Saavedra D."/>
            <person name="Mourier T."/>
            <person name="Nagra H."/>
            <person name="Otto T.D."/>
            <person name="Rawlings N."/>
            <person name="Sanchez A."/>
            <person name="Sanders M."/>
            <person name="Subramaniam C."/>
            <person name="Tay Y."/>
            <person name="Dear P."/>
            <person name="Doerig C."/>
            <person name="Gruber A."/>
            <person name="Parkinson J."/>
            <person name="Shirley M."/>
            <person name="Wan K.L."/>
            <person name="Berriman M."/>
            <person name="Tomley F."/>
            <person name="Pain A."/>
        </authorList>
    </citation>
    <scope>NUCLEOTIDE SEQUENCE [LARGE SCALE GENOMIC DNA]</scope>
    <source>
        <strain evidence="2">Houghton</strain>
    </source>
</reference>
<dbReference type="SUPFAM" id="SSF56801">
    <property type="entry name" value="Acetyl-CoA synthetase-like"/>
    <property type="match status" value="1"/>
</dbReference>
<accession>U6N7N7</accession>
<feature type="region of interest" description="Disordered" evidence="1">
    <location>
        <begin position="90"/>
        <end position="167"/>
    </location>
</feature>
<dbReference type="Gene3D" id="3.40.50.12780">
    <property type="entry name" value="N-terminal domain of ligase-like"/>
    <property type="match status" value="1"/>
</dbReference>
<dbReference type="AlphaFoldDB" id="U6N7N7"/>
<dbReference type="InterPro" id="IPR042099">
    <property type="entry name" value="ANL_N_sf"/>
</dbReference>
<dbReference type="EMBL" id="HG725830">
    <property type="protein sequence ID" value="CDJ69906.1"/>
    <property type="molecule type" value="Genomic_DNA"/>
</dbReference>
<sequence>MFRRVLTRKKQVRMISHQQAAYLWANPGVELRGLPMHRLMAAAAAKRLPAKRRSHALLLCALLLWLSSLLEIPQRQPPVLFALAATTDSKHEPSRPLSPLPSARAGVNSPTSSRDNSSRIRKAGNSTSYAARNPETTELFSDAADRSRSPNAPKSRQLFGVSHGREGSTYRSEQQKLLEGSTVPPQLAADSSASIRRPFDLLRRAAALFGDSPWILTGDVDEINGYPVITYQQGYFVARSVGAAFDQMVPTSQLPQRDGSNEPLKFFGTWAFNSVELLLADFGAGAYGLTVVPMHPEMNPRRFLEVMIHTQMTHLCTDWRHLEIVLDLLEGGQLSNLSTVITLDAASCPYEGHDKT</sequence>
<name>U6N7N7_9EIME</name>
<evidence type="ECO:0000313" key="2">
    <source>
        <dbReference type="EMBL" id="CDJ69906.1"/>
    </source>
</evidence>
<dbReference type="Proteomes" id="UP000030754">
    <property type="component" value="Unassembled WGS sequence"/>
</dbReference>
<feature type="compositionally biased region" description="Low complexity" evidence="1">
    <location>
        <begin position="95"/>
        <end position="105"/>
    </location>
</feature>
<feature type="compositionally biased region" description="Polar residues" evidence="1">
    <location>
        <begin position="124"/>
        <end position="139"/>
    </location>
</feature>
<evidence type="ECO:0008006" key="4">
    <source>
        <dbReference type="Google" id="ProtNLM"/>
    </source>
</evidence>
<proteinExistence type="predicted"/>
<dbReference type="OrthoDB" id="347576at2759"/>
<dbReference type="RefSeq" id="XP_013438372.1">
    <property type="nucleotide sequence ID" value="XM_013582918.1"/>
</dbReference>
<reference evidence="2" key="2">
    <citation type="submission" date="2013-10" db="EMBL/GenBank/DDBJ databases">
        <authorList>
            <person name="Aslett M."/>
        </authorList>
    </citation>
    <scope>NUCLEOTIDE SEQUENCE [LARGE SCALE GENOMIC DNA]</scope>
    <source>
        <strain evidence="2">Houghton</strain>
    </source>
</reference>
<keyword evidence="3" id="KW-1185">Reference proteome</keyword>
<evidence type="ECO:0000256" key="1">
    <source>
        <dbReference type="SAM" id="MobiDB-lite"/>
    </source>
</evidence>
<evidence type="ECO:0000313" key="3">
    <source>
        <dbReference type="Proteomes" id="UP000030754"/>
    </source>
</evidence>
<organism evidence="2 3">
    <name type="scientific">Eimeria necatrix</name>
    <dbReference type="NCBI Taxonomy" id="51315"/>
    <lineage>
        <taxon>Eukaryota</taxon>
        <taxon>Sar</taxon>
        <taxon>Alveolata</taxon>
        <taxon>Apicomplexa</taxon>
        <taxon>Conoidasida</taxon>
        <taxon>Coccidia</taxon>
        <taxon>Eucoccidiorida</taxon>
        <taxon>Eimeriorina</taxon>
        <taxon>Eimeriidae</taxon>
        <taxon>Eimeria</taxon>
    </lineage>
</organism>
<gene>
    <name evidence="2" type="ORF">ENH_00076220</name>
</gene>
<dbReference type="GeneID" id="25477752"/>
<dbReference type="VEuPathDB" id="ToxoDB:ENH_00076220"/>